<dbReference type="InterPro" id="IPR050624">
    <property type="entry name" value="HTH-type_Tx_Regulator"/>
</dbReference>
<accession>A0AA96FDT3</accession>
<dbReference type="Gene3D" id="1.10.357.10">
    <property type="entry name" value="Tetracycline Repressor, domain 2"/>
    <property type="match status" value="1"/>
</dbReference>
<protein>
    <submittedName>
        <fullName evidence="4">TetR/AcrR family transcriptional regulator</fullName>
    </submittedName>
</protein>
<feature type="DNA-binding region" description="H-T-H motif" evidence="2">
    <location>
        <begin position="29"/>
        <end position="48"/>
    </location>
</feature>
<dbReference type="RefSeq" id="WP_313544420.1">
    <property type="nucleotide sequence ID" value="NZ_CP134880.1"/>
</dbReference>
<dbReference type="InterPro" id="IPR009057">
    <property type="entry name" value="Homeodomain-like_sf"/>
</dbReference>
<dbReference type="InterPro" id="IPR001647">
    <property type="entry name" value="HTH_TetR"/>
</dbReference>
<dbReference type="Pfam" id="PF00440">
    <property type="entry name" value="TetR_N"/>
    <property type="match status" value="1"/>
</dbReference>
<sequence length="194" mass="20815">MDARVARTRARLQEALLQLARERPASDVSVSDIAERAGINRSTFYQHYADRDMLLADALDAAAERAGAELRHVDLDPDVPPAMLGDFLAHIADNADVYRQALIGNASGAVIVSLRARVGAMITEAEPEGGWDAQAVPLEVMSAGVAGSVLGVITAWLEREPMEPPELAAQWAWKALFGPGRTLAPRHAGETREG</sequence>
<name>A0AA96FDT3_9MICO</name>
<proteinExistence type="predicted"/>
<dbReference type="KEGG" id="dcp:RN607_03690"/>
<evidence type="ECO:0000256" key="1">
    <source>
        <dbReference type="ARBA" id="ARBA00023125"/>
    </source>
</evidence>
<feature type="domain" description="HTH tetR-type" evidence="3">
    <location>
        <begin position="6"/>
        <end position="66"/>
    </location>
</feature>
<dbReference type="PANTHER" id="PTHR43479">
    <property type="entry name" value="ACREF/ENVCD OPERON REPRESSOR-RELATED"/>
    <property type="match status" value="1"/>
</dbReference>
<dbReference type="Proteomes" id="UP001303408">
    <property type="component" value="Chromosome"/>
</dbReference>
<dbReference type="PROSITE" id="PS50977">
    <property type="entry name" value="HTH_TETR_2"/>
    <property type="match status" value="1"/>
</dbReference>
<evidence type="ECO:0000259" key="3">
    <source>
        <dbReference type="PROSITE" id="PS50977"/>
    </source>
</evidence>
<dbReference type="GO" id="GO:0003677">
    <property type="term" value="F:DNA binding"/>
    <property type="evidence" value="ECO:0007669"/>
    <property type="project" value="UniProtKB-UniRule"/>
</dbReference>
<evidence type="ECO:0000256" key="2">
    <source>
        <dbReference type="PROSITE-ProRule" id="PRU00335"/>
    </source>
</evidence>
<dbReference type="EMBL" id="CP134880">
    <property type="protein sequence ID" value="WNM28118.1"/>
    <property type="molecule type" value="Genomic_DNA"/>
</dbReference>
<dbReference type="SUPFAM" id="SSF46689">
    <property type="entry name" value="Homeodomain-like"/>
    <property type="match status" value="1"/>
</dbReference>
<gene>
    <name evidence="4" type="ORF">RN607_03690</name>
</gene>
<dbReference type="PANTHER" id="PTHR43479:SF11">
    <property type="entry name" value="ACREF_ENVCD OPERON REPRESSOR-RELATED"/>
    <property type="match status" value="1"/>
</dbReference>
<keyword evidence="1 2" id="KW-0238">DNA-binding</keyword>
<reference evidence="4" key="1">
    <citation type="submission" date="2023-09" db="EMBL/GenBank/DDBJ databases">
        <title>Demequina sp. a novel bacteria isolated from Capsicum annuum.</title>
        <authorList>
            <person name="Humaira Z."/>
            <person name="Lee J."/>
            <person name="Cho D."/>
        </authorList>
    </citation>
    <scope>NUCLEOTIDE SEQUENCE</scope>
    <source>
        <strain evidence="4">PMTSA13</strain>
    </source>
</reference>
<organism evidence="4">
    <name type="scientific">Demequina capsici</name>
    <dbReference type="NCBI Taxonomy" id="3075620"/>
    <lineage>
        <taxon>Bacteria</taxon>
        <taxon>Bacillati</taxon>
        <taxon>Actinomycetota</taxon>
        <taxon>Actinomycetes</taxon>
        <taxon>Micrococcales</taxon>
        <taxon>Demequinaceae</taxon>
        <taxon>Demequina</taxon>
    </lineage>
</organism>
<dbReference type="AlphaFoldDB" id="A0AA96FDT3"/>
<evidence type="ECO:0000313" key="4">
    <source>
        <dbReference type="EMBL" id="WNM28118.1"/>
    </source>
</evidence>